<name>A0A4C2AB20_EUMVA</name>
<evidence type="ECO:0000313" key="1">
    <source>
        <dbReference type="EMBL" id="GBP96195.1"/>
    </source>
</evidence>
<sequence length="102" mass="12251">MVRAMRLADIPDITCNVHQLQICVRHMLDYDEDVKEFDRKMQKFAHILTTLKSHRVNSIKYKMEQYILYDRGMIQIQDSLCLYASKHNIPQISPQEWQQLKN</sequence>
<reference evidence="1 2" key="1">
    <citation type="journal article" date="2019" name="Commun. Biol.">
        <title>The bagworm genome reveals a unique fibroin gene that provides high tensile strength.</title>
        <authorList>
            <person name="Kono N."/>
            <person name="Nakamura H."/>
            <person name="Ohtoshi R."/>
            <person name="Tomita M."/>
            <person name="Numata K."/>
            <person name="Arakawa K."/>
        </authorList>
    </citation>
    <scope>NUCLEOTIDE SEQUENCE [LARGE SCALE GENOMIC DNA]</scope>
</reference>
<dbReference type="AlphaFoldDB" id="A0A4C2AB20"/>
<evidence type="ECO:0000313" key="2">
    <source>
        <dbReference type="Proteomes" id="UP000299102"/>
    </source>
</evidence>
<dbReference type="OrthoDB" id="7699631at2759"/>
<gene>
    <name evidence="1" type="ORF">EVAR_98121_1</name>
</gene>
<keyword evidence="2" id="KW-1185">Reference proteome</keyword>
<proteinExistence type="predicted"/>
<dbReference type="EMBL" id="BGZK01002751">
    <property type="protein sequence ID" value="GBP96195.1"/>
    <property type="molecule type" value="Genomic_DNA"/>
</dbReference>
<organism evidence="1 2">
    <name type="scientific">Eumeta variegata</name>
    <name type="common">Bagworm moth</name>
    <name type="synonym">Eumeta japonica</name>
    <dbReference type="NCBI Taxonomy" id="151549"/>
    <lineage>
        <taxon>Eukaryota</taxon>
        <taxon>Metazoa</taxon>
        <taxon>Ecdysozoa</taxon>
        <taxon>Arthropoda</taxon>
        <taxon>Hexapoda</taxon>
        <taxon>Insecta</taxon>
        <taxon>Pterygota</taxon>
        <taxon>Neoptera</taxon>
        <taxon>Endopterygota</taxon>
        <taxon>Lepidoptera</taxon>
        <taxon>Glossata</taxon>
        <taxon>Ditrysia</taxon>
        <taxon>Tineoidea</taxon>
        <taxon>Psychidae</taxon>
        <taxon>Oiketicinae</taxon>
        <taxon>Eumeta</taxon>
    </lineage>
</organism>
<protein>
    <submittedName>
        <fullName evidence="1">Uncharacterized protein</fullName>
    </submittedName>
</protein>
<comment type="caution">
    <text evidence="1">The sequence shown here is derived from an EMBL/GenBank/DDBJ whole genome shotgun (WGS) entry which is preliminary data.</text>
</comment>
<dbReference type="Proteomes" id="UP000299102">
    <property type="component" value="Unassembled WGS sequence"/>
</dbReference>
<accession>A0A4C2AB20</accession>